<dbReference type="InterPro" id="IPR001480">
    <property type="entry name" value="Bulb-type_lectin_dom"/>
</dbReference>
<dbReference type="CDD" id="cd00028">
    <property type="entry name" value="B_lectin"/>
    <property type="match status" value="1"/>
</dbReference>
<evidence type="ECO:0000256" key="10">
    <source>
        <dbReference type="ARBA" id="ARBA00023136"/>
    </source>
</evidence>
<feature type="binding site" evidence="14">
    <location>
        <position position="538"/>
    </location>
    <ligand>
        <name>ATP</name>
        <dbReference type="ChEBI" id="CHEBI:30616"/>
    </ligand>
</feature>
<keyword evidence="6 13" id="KW-0547">Nucleotide-binding</keyword>
<dbReference type="Gene3D" id="1.10.510.10">
    <property type="entry name" value="Transferase(Phosphotransferase) domain 1"/>
    <property type="match status" value="1"/>
</dbReference>
<dbReference type="InterPro" id="IPR008271">
    <property type="entry name" value="Ser/Thr_kinase_AS"/>
</dbReference>
<dbReference type="InterPro" id="IPR000719">
    <property type="entry name" value="Prot_kinase_dom"/>
</dbReference>
<dbReference type="Pfam" id="PF00954">
    <property type="entry name" value="S_locus_glycop"/>
    <property type="match status" value="1"/>
</dbReference>
<feature type="transmembrane region" description="Helical" evidence="15">
    <location>
        <begin position="444"/>
        <end position="467"/>
    </location>
</feature>
<evidence type="ECO:0000256" key="6">
    <source>
        <dbReference type="ARBA" id="ARBA00022741"/>
    </source>
</evidence>
<evidence type="ECO:0000256" key="7">
    <source>
        <dbReference type="ARBA" id="ARBA00022777"/>
    </source>
</evidence>
<dbReference type="Pfam" id="PF00069">
    <property type="entry name" value="Pkinase"/>
    <property type="match status" value="1"/>
</dbReference>
<evidence type="ECO:0000256" key="3">
    <source>
        <dbReference type="ARBA" id="ARBA00022679"/>
    </source>
</evidence>
<dbReference type="InterPro" id="IPR024171">
    <property type="entry name" value="SRK-like_kinase"/>
</dbReference>
<accession>A0AAW1X207</accession>
<dbReference type="EMBL" id="JBEDUW010000005">
    <property type="protein sequence ID" value="KAK9929702.1"/>
    <property type="molecule type" value="Genomic_DNA"/>
</dbReference>
<evidence type="ECO:0000256" key="5">
    <source>
        <dbReference type="ARBA" id="ARBA00022729"/>
    </source>
</evidence>
<feature type="signal peptide" evidence="16">
    <location>
        <begin position="1"/>
        <end position="26"/>
    </location>
</feature>
<evidence type="ECO:0000256" key="12">
    <source>
        <dbReference type="ARBA" id="ARBA00023180"/>
    </source>
</evidence>
<keyword evidence="10 15" id="KW-0472">Membrane</keyword>
<dbReference type="PIRSF" id="PIRSF000641">
    <property type="entry name" value="SRK"/>
    <property type="match status" value="1"/>
</dbReference>
<evidence type="ECO:0000256" key="13">
    <source>
        <dbReference type="PIRNR" id="PIRNR000641"/>
    </source>
</evidence>
<keyword evidence="8 13" id="KW-0067">ATP-binding</keyword>
<dbReference type="SMART" id="SM00220">
    <property type="entry name" value="S_TKc"/>
    <property type="match status" value="1"/>
</dbReference>
<dbReference type="GO" id="GO:0004674">
    <property type="term" value="F:protein serine/threonine kinase activity"/>
    <property type="evidence" value="ECO:0007669"/>
    <property type="project" value="UniProtKB-KW"/>
</dbReference>
<keyword evidence="5 16" id="KW-0732">Signal</keyword>
<dbReference type="FunFam" id="3.30.200.20:FF:000178">
    <property type="entry name" value="serine/threonine-protein kinase PBS1-like"/>
    <property type="match status" value="1"/>
</dbReference>
<keyword evidence="12" id="KW-0325">Glycoprotein</keyword>
<comment type="catalytic activity">
    <reaction evidence="13">
        <text>L-seryl-[protein] + ATP = O-phospho-L-seryl-[protein] + ADP + H(+)</text>
        <dbReference type="Rhea" id="RHEA:17989"/>
        <dbReference type="Rhea" id="RHEA-COMP:9863"/>
        <dbReference type="Rhea" id="RHEA-COMP:11604"/>
        <dbReference type="ChEBI" id="CHEBI:15378"/>
        <dbReference type="ChEBI" id="CHEBI:29999"/>
        <dbReference type="ChEBI" id="CHEBI:30616"/>
        <dbReference type="ChEBI" id="CHEBI:83421"/>
        <dbReference type="ChEBI" id="CHEBI:456216"/>
        <dbReference type="EC" id="2.7.11.1"/>
    </reaction>
</comment>
<sequence>MDSLITLCSSLATFFLCFSLPILTASSPILTHSIIPNFTATNIQYVETSGAFLVSPNGTFRASFNDLESMSSGFYFSVIHVASNTIIWSANRNLPISYSATVKLTIHGLSITDFSNKVAWSTPSFNSQVAALQLLETGNLVLVDAQNVSLWQTFDYPTDTLVIGQRLYVGKSLAGAVGNNNLSVDDYRLTVTSEDLVLQWKGQTYWTLSMESKAFKNSNMPVSFLEMSRTGLFLFGDDGSEVVFQVFLEPSDTKIARLGYEGFFSISSFIGNNWLQEFVKPVDICQRPFTCGKLGFCTNQNPTCICPTGFRNDAQNNDACVPIEDTISLPSSCNESGNAGEFNSSTVYLELQTGMDYFANHFNQPEKHVMNLSLCQDVCSQNCSCLGIFHENSSGACYLLEYNLGSFMPITYGEEGPLGYIKAFSTVSVVPDEYKKRSFPLSSLVVIITFSGFFLLTTMVVMTIIWLRKRRSNRMNFGSLNSSSTADLEMTIPGLPVRFGYEELVAATENFKNEIGSGGFGTVYKGIIGDKTVVAVKKITSLGVRGKMEFCNEIASIGNIHHINLVKLRGFCIHGRQCFLVYAYMNRGSLEKILFENESHDPVLEWQKRYEIALGMARGLAYLHSGCQNTIIHCDIKPENILLHDDFQVKISDFGLAKLLSHENSKLLLTTLSGTRGYLAPEWLTSHGITDKTDVYSYGMVLLELVRGRRNCLFQSSGTESDDSEGNGTSFSSSSCELGMVYFPLFALEMHKKKRYTELADPRLEGLVRIEEVETLVRVALSCLHIVPTLRPSMTNVVAMLEGRLPVGEPRVEALEFLRLYGGKTSETSRFLTRIG</sequence>
<comment type="caution">
    <text evidence="19">The sequence shown here is derived from an EMBL/GenBank/DDBJ whole genome shotgun (WGS) entry which is preliminary data.</text>
</comment>
<dbReference type="PROSITE" id="PS00108">
    <property type="entry name" value="PROTEIN_KINASE_ST"/>
    <property type="match status" value="1"/>
</dbReference>
<dbReference type="Pfam" id="PF01453">
    <property type="entry name" value="B_lectin"/>
    <property type="match status" value="1"/>
</dbReference>
<dbReference type="InterPro" id="IPR017441">
    <property type="entry name" value="Protein_kinase_ATP_BS"/>
</dbReference>
<dbReference type="SMART" id="SM00108">
    <property type="entry name" value="B_lectin"/>
    <property type="match status" value="1"/>
</dbReference>
<comment type="subcellular location">
    <subcellularLocation>
        <location evidence="1">Membrane</location>
        <topology evidence="1">Single-pass membrane protein</topology>
    </subcellularLocation>
</comment>
<dbReference type="FunFam" id="1.10.510.10:FF:000621">
    <property type="entry name" value="Serine/threonine-protein kinase"/>
    <property type="match status" value="1"/>
</dbReference>
<dbReference type="InterPro" id="IPR011009">
    <property type="entry name" value="Kinase-like_dom_sf"/>
</dbReference>
<dbReference type="GO" id="GO:0016020">
    <property type="term" value="C:membrane"/>
    <property type="evidence" value="ECO:0007669"/>
    <property type="project" value="UniProtKB-SubCell"/>
</dbReference>
<evidence type="ECO:0000256" key="11">
    <source>
        <dbReference type="ARBA" id="ARBA00023157"/>
    </source>
</evidence>
<keyword evidence="3 13" id="KW-0808">Transferase</keyword>
<keyword evidence="11" id="KW-1015">Disulfide bond</keyword>
<dbReference type="SUPFAM" id="SSF51110">
    <property type="entry name" value="alpha-D-mannose-specific plant lectins"/>
    <property type="match status" value="1"/>
</dbReference>
<dbReference type="Gene3D" id="2.90.10.10">
    <property type="entry name" value="Bulb-type lectin domain"/>
    <property type="match status" value="1"/>
</dbReference>
<evidence type="ECO:0000256" key="2">
    <source>
        <dbReference type="ARBA" id="ARBA00022527"/>
    </source>
</evidence>
<name>A0AAW1X207_RUBAR</name>
<dbReference type="PANTHER" id="PTHR47974">
    <property type="entry name" value="OS07G0415500 PROTEIN"/>
    <property type="match status" value="1"/>
</dbReference>
<dbReference type="Gene3D" id="3.30.200.20">
    <property type="entry name" value="Phosphorylase Kinase, domain 1"/>
    <property type="match status" value="1"/>
</dbReference>
<evidence type="ECO:0000256" key="16">
    <source>
        <dbReference type="SAM" id="SignalP"/>
    </source>
</evidence>
<dbReference type="CDD" id="cd14066">
    <property type="entry name" value="STKc_IRAK"/>
    <property type="match status" value="1"/>
</dbReference>
<dbReference type="PROSITE" id="PS00107">
    <property type="entry name" value="PROTEIN_KINASE_ATP"/>
    <property type="match status" value="1"/>
</dbReference>
<evidence type="ECO:0000256" key="15">
    <source>
        <dbReference type="SAM" id="Phobius"/>
    </source>
</evidence>
<keyword evidence="4 15" id="KW-0812">Transmembrane</keyword>
<dbReference type="PROSITE" id="PS50011">
    <property type="entry name" value="PROTEIN_KINASE_DOM"/>
    <property type="match status" value="1"/>
</dbReference>
<evidence type="ECO:0000313" key="19">
    <source>
        <dbReference type="EMBL" id="KAK9929702.1"/>
    </source>
</evidence>
<protein>
    <recommendedName>
        <fullName evidence="13">Receptor-like serine/threonine-protein kinase</fullName>
        <ecNumber evidence="13">2.7.11.1</ecNumber>
    </recommendedName>
</protein>
<gene>
    <name evidence="19" type="ORF">M0R45_026790</name>
</gene>
<dbReference type="PROSITE" id="PS50927">
    <property type="entry name" value="BULB_LECTIN"/>
    <property type="match status" value="1"/>
</dbReference>
<proteinExistence type="inferred from homology"/>
<evidence type="ECO:0000256" key="8">
    <source>
        <dbReference type="ARBA" id="ARBA00022840"/>
    </source>
</evidence>
<dbReference type="InterPro" id="IPR036426">
    <property type="entry name" value="Bulb-type_lectin_dom_sf"/>
</dbReference>
<dbReference type="SUPFAM" id="SSF56112">
    <property type="entry name" value="Protein kinase-like (PK-like)"/>
    <property type="match status" value="1"/>
</dbReference>
<evidence type="ECO:0000256" key="1">
    <source>
        <dbReference type="ARBA" id="ARBA00004167"/>
    </source>
</evidence>
<evidence type="ECO:0000256" key="14">
    <source>
        <dbReference type="PROSITE-ProRule" id="PRU10141"/>
    </source>
</evidence>
<comment type="similarity">
    <text evidence="13">Belongs to the protein kinase superfamily. Ser/Thr protein kinase family.</text>
</comment>
<dbReference type="InterPro" id="IPR000858">
    <property type="entry name" value="S_locus_glycoprot_dom"/>
</dbReference>
<evidence type="ECO:0000256" key="9">
    <source>
        <dbReference type="ARBA" id="ARBA00022989"/>
    </source>
</evidence>
<dbReference type="AlphaFoldDB" id="A0AAW1X207"/>
<dbReference type="EC" id="2.7.11.1" evidence="13"/>
<feature type="chain" id="PRO_5043654503" description="Receptor-like serine/threonine-protein kinase" evidence="16">
    <location>
        <begin position="27"/>
        <end position="836"/>
    </location>
</feature>
<dbReference type="PANTHER" id="PTHR47974:SF27">
    <property type="entry name" value="RECEPTOR-LIKE SERINE_THREONINE-PROTEIN KINASE"/>
    <property type="match status" value="1"/>
</dbReference>
<comment type="catalytic activity">
    <reaction evidence="13">
        <text>L-threonyl-[protein] + ATP = O-phospho-L-threonyl-[protein] + ADP + H(+)</text>
        <dbReference type="Rhea" id="RHEA:46608"/>
        <dbReference type="Rhea" id="RHEA-COMP:11060"/>
        <dbReference type="Rhea" id="RHEA-COMP:11605"/>
        <dbReference type="ChEBI" id="CHEBI:15378"/>
        <dbReference type="ChEBI" id="CHEBI:30013"/>
        <dbReference type="ChEBI" id="CHEBI:30616"/>
        <dbReference type="ChEBI" id="CHEBI:61977"/>
        <dbReference type="ChEBI" id="CHEBI:456216"/>
        <dbReference type="EC" id="2.7.11.1"/>
    </reaction>
</comment>
<dbReference type="Proteomes" id="UP001457282">
    <property type="component" value="Unassembled WGS sequence"/>
</dbReference>
<organism evidence="19 20">
    <name type="scientific">Rubus argutus</name>
    <name type="common">Southern blackberry</name>
    <dbReference type="NCBI Taxonomy" id="59490"/>
    <lineage>
        <taxon>Eukaryota</taxon>
        <taxon>Viridiplantae</taxon>
        <taxon>Streptophyta</taxon>
        <taxon>Embryophyta</taxon>
        <taxon>Tracheophyta</taxon>
        <taxon>Spermatophyta</taxon>
        <taxon>Magnoliopsida</taxon>
        <taxon>eudicotyledons</taxon>
        <taxon>Gunneridae</taxon>
        <taxon>Pentapetalae</taxon>
        <taxon>rosids</taxon>
        <taxon>fabids</taxon>
        <taxon>Rosales</taxon>
        <taxon>Rosaceae</taxon>
        <taxon>Rosoideae</taxon>
        <taxon>Rosoideae incertae sedis</taxon>
        <taxon>Rubus</taxon>
    </lineage>
</organism>
<keyword evidence="9 15" id="KW-1133">Transmembrane helix</keyword>
<evidence type="ECO:0000259" key="17">
    <source>
        <dbReference type="PROSITE" id="PS50011"/>
    </source>
</evidence>
<evidence type="ECO:0000256" key="4">
    <source>
        <dbReference type="ARBA" id="ARBA00022692"/>
    </source>
</evidence>
<reference evidence="19 20" key="1">
    <citation type="journal article" date="2023" name="G3 (Bethesda)">
        <title>A chromosome-length genome assembly and annotation of blackberry (Rubus argutus, cv. 'Hillquist').</title>
        <authorList>
            <person name="Bruna T."/>
            <person name="Aryal R."/>
            <person name="Dudchenko O."/>
            <person name="Sargent D.J."/>
            <person name="Mead D."/>
            <person name="Buti M."/>
            <person name="Cavallini A."/>
            <person name="Hytonen T."/>
            <person name="Andres J."/>
            <person name="Pham M."/>
            <person name="Weisz D."/>
            <person name="Mascagni F."/>
            <person name="Usai G."/>
            <person name="Natali L."/>
            <person name="Bassil N."/>
            <person name="Fernandez G.E."/>
            <person name="Lomsadze A."/>
            <person name="Armour M."/>
            <person name="Olukolu B."/>
            <person name="Poorten T."/>
            <person name="Britton C."/>
            <person name="Davik J."/>
            <person name="Ashrafi H."/>
            <person name="Aiden E.L."/>
            <person name="Borodovsky M."/>
            <person name="Worthington M."/>
        </authorList>
    </citation>
    <scope>NUCLEOTIDE SEQUENCE [LARGE SCALE GENOMIC DNA]</scope>
    <source>
        <strain evidence="19">PI 553951</strain>
    </source>
</reference>
<feature type="domain" description="Bulb-type lectin" evidence="18">
    <location>
        <begin position="38"/>
        <end position="155"/>
    </location>
</feature>
<keyword evidence="20" id="KW-1185">Reference proteome</keyword>
<keyword evidence="2 13" id="KW-0723">Serine/threonine-protein kinase</keyword>
<evidence type="ECO:0000313" key="20">
    <source>
        <dbReference type="Proteomes" id="UP001457282"/>
    </source>
</evidence>
<evidence type="ECO:0000259" key="18">
    <source>
        <dbReference type="PROSITE" id="PS50927"/>
    </source>
</evidence>
<dbReference type="GO" id="GO:0048544">
    <property type="term" value="P:recognition of pollen"/>
    <property type="evidence" value="ECO:0007669"/>
    <property type="project" value="InterPro"/>
</dbReference>
<dbReference type="GO" id="GO:0005524">
    <property type="term" value="F:ATP binding"/>
    <property type="evidence" value="ECO:0007669"/>
    <property type="project" value="UniProtKB-UniRule"/>
</dbReference>
<feature type="domain" description="Protein kinase" evidence="17">
    <location>
        <begin position="509"/>
        <end position="812"/>
    </location>
</feature>
<keyword evidence="7 13" id="KW-0418">Kinase</keyword>